<evidence type="ECO:0000313" key="4">
    <source>
        <dbReference type="EMBL" id="GAI35396.1"/>
    </source>
</evidence>
<proteinExistence type="inferred from homology"/>
<dbReference type="GO" id="GO:0008137">
    <property type="term" value="F:NADH dehydrogenase (ubiquinone) activity"/>
    <property type="evidence" value="ECO:0007669"/>
    <property type="project" value="InterPro"/>
</dbReference>
<protein>
    <recommendedName>
        <fullName evidence="3">NADH:ubiquinone oxidoreductase 30kDa subunit domain-containing protein</fullName>
    </recommendedName>
</protein>
<gene>
    <name evidence="4" type="ORF">S06H3_47608</name>
</gene>
<accession>X1NYW2</accession>
<dbReference type="SUPFAM" id="SSF143243">
    <property type="entry name" value="Nqo5-like"/>
    <property type="match status" value="1"/>
</dbReference>
<dbReference type="InterPro" id="IPR001268">
    <property type="entry name" value="NADH_UbQ_OxRdtase_30kDa_su"/>
</dbReference>
<dbReference type="InterPro" id="IPR010218">
    <property type="entry name" value="NADH_DH_suC"/>
</dbReference>
<keyword evidence="2" id="KW-0813">Transport</keyword>
<comment type="similarity">
    <text evidence="1">Belongs to the complex I 30 kDa subunit family.</text>
</comment>
<dbReference type="HAMAP" id="MF_01357">
    <property type="entry name" value="NDH1_NuoC"/>
    <property type="match status" value="1"/>
</dbReference>
<evidence type="ECO:0000259" key="3">
    <source>
        <dbReference type="Pfam" id="PF00329"/>
    </source>
</evidence>
<dbReference type="PROSITE" id="PS00542">
    <property type="entry name" value="COMPLEX1_30K"/>
    <property type="match status" value="1"/>
</dbReference>
<dbReference type="Gene3D" id="3.30.460.80">
    <property type="entry name" value="NADH:ubiquinone oxidoreductase, 30kDa subunit"/>
    <property type="match status" value="1"/>
</dbReference>
<dbReference type="InterPro" id="IPR037232">
    <property type="entry name" value="NADH_quin_OxRdtase_su_C/D-like"/>
</dbReference>
<dbReference type="InterPro" id="IPR020396">
    <property type="entry name" value="NADH_UbQ_OxRdtase_CS"/>
</dbReference>
<sequence>TRENRQGEHKESVTTALVGEQIAKEITELFPGVVVAADKAAVVVTSESLYQVAEFLKNTPALDFDYLTNLTAVDYVDYFEVVYHLISLKHNHSLVLKTRCHDRDKPVVPSVVNLWRSADFQEREVYDLMGIIFDGHPNLKRLLLWEGFVGHPLRRDYL</sequence>
<comment type="caution">
    <text evidence="4">The sequence shown here is derived from an EMBL/GenBank/DDBJ whole genome shotgun (WGS) entry which is preliminary data.</text>
</comment>
<feature type="domain" description="NADH:ubiquinone oxidoreductase 30kDa subunit" evidence="3">
    <location>
        <begin position="42"/>
        <end position="157"/>
    </location>
</feature>
<dbReference type="Pfam" id="PF00329">
    <property type="entry name" value="Complex1_30kDa"/>
    <property type="match status" value="1"/>
</dbReference>
<name>X1NYW2_9ZZZZ</name>
<evidence type="ECO:0000256" key="1">
    <source>
        <dbReference type="ARBA" id="ARBA00007569"/>
    </source>
</evidence>
<reference evidence="4" key="1">
    <citation type="journal article" date="2014" name="Front. Microbiol.">
        <title>High frequency of phylogenetically diverse reductive dehalogenase-homologous genes in deep subseafloor sedimentary metagenomes.</title>
        <authorList>
            <person name="Kawai M."/>
            <person name="Futagami T."/>
            <person name="Toyoda A."/>
            <person name="Takaki Y."/>
            <person name="Nishi S."/>
            <person name="Hori S."/>
            <person name="Arai W."/>
            <person name="Tsubouchi T."/>
            <person name="Morono Y."/>
            <person name="Uchiyama I."/>
            <person name="Ito T."/>
            <person name="Fujiyama A."/>
            <person name="Inagaki F."/>
            <person name="Takami H."/>
        </authorList>
    </citation>
    <scope>NUCLEOTIDE SEQUENCE</scope>
    <source>
        <strain evidence="4">Expedition CK06-06</strain>
    </source>
</reference>
<organism evidence="4">
    <name type="scientific">marine sediment metagenome</name>
    <dbReference type="NCBI Taxonomy" id="412755"/>
    <lineage>
        <taxon>unclassified sequences</taxon>
        <taxon>metagenomes</taxon>
        <taxon>ecological metagenomes</taxon>
    </lineage>
</organism>
<evidence type="ECO:0000256" key="2">
    <source>
        <dbReference type="ARBA" id="ARBA00022448"/>
    </source>
</evidence>
<dbReference type="EMBL" id="BARV01029914">
    <property type="protein sequence ID" value="GAI35396.1"/>
    <property type="molecule type" value="Genomic_DNA"/>
</dbReference>
<dbReference type="PANTHER" id="PTHR10884:SF14">
    <property type="entry name" value="NADH DEHYDROGENASE [UBIQUINONE] IRON-SULFUR PROTEIN 3, MITOCHONDRIAL"/>
    <property type="match status" value="1"/>
</dbReference>
<feature type="non-terminal residue" evidence="4">
    <location>
        <position position="1"/>
    </location>
</feature>
<dbReference type="GO" id="GO:0016651">
    <property type="term" value="F:oxidoreductase activity, acting on NAD(P)H"/>
    <property type="evidence" value="ECO:0007669"/>
    <property type="project" value="InterPro"/>
</dbReference>
<dbReference type="PANTHER" id="PTHR10884">
    <property type="entry name" value="NADH DEHYDROGENASE UBIQUINONE IRON-SULFUR PROTEIN 3"/>
    <property type="match status" value="1"/>
</dbReference>
<dbReference type="NCBIfam" id="TIGR01961">
    <property type="entry name" value="NuoC_fam"/>
    <property type="match status" value="1"/>
</dbReference>
<dbReference type="AlphaFoldDB" id="X1NYW2"/>